<dbReference type="SUPFAM" id="SSF54909">
    <property type="entry name" value="Dimeric alpha+beta barrel"/>
    <property type="match status" value="1"/>
</dbReference>
<reference evidence="5 6" key="1">
    <citation type="submission" date="2018-06" db="EMBL/GenBank/DDBJ databases">
        <title>Freshwater and sediment microbial communities from various areas in North America, analyzing microbe dynamics in response to fracking.</title>
        <authorList>
            <person name="Lamendella R."/>
        </authorList>
    </citation>
    <scope>NUCLEOTIDE SEQUENCE [LARGE SCALE GENOMIC DNA]</scope>
    <source>
        <strain evidence="5 6">3b_TX</strain>
    </source>
</reference>
<protein>
    <submittedName>
        <fullName evidence="5">AsnC family transcriptional regulator</fullName>
    </submittedName>
</protein>
<comment type="caution">
    <text evidence="5">The sequence shown here is derived from an EMBL/GenBank/DDBJ whole genome shotgun (WGS) entry which is preliminary data.</text>
</comment>
<accession>A0A366II75</accession>
<dbReference type="InterPro" id="IPR036390">
    <property type="entry name" value="WH_DNA-bd_sf"/>
</dbReference>
<dbReference type="InterPro" id="IPR000485">
    <property type="entry name" value="AsnC-type_HTH_dom"/>
</dbReference>
<sequence>MRQTEQSRLDAALIRALQRDGRASVLDLARAHGVSRHVIAERLQVLTERDGLRVVAALDPGFAGHHVLTHSMVSIDGPVRPVAEAVARLPDAVFVSLASGERPLVVESRHATVAGLHATLDSVRAIRGVRGIRVTTYAEVLRGFFVAARREDIVLDDLDRELIGILQTDGRISYRALAEAVHRSPSAVRSRVRRLIDAGVMRIAAIKSGVLSPSRFATGIGITVSGDPDPVRRFILDSPAVEFAARSHGAHDFVATVVGASSVEVLDIIEQLRALEDVAALETWTHFDVIKEDYARLAGVSTGG</sequence>
<dbReference type="PRINTS" id="PR00033">
    <property type="entry name" value="HTHASNC"/>
</dbReference>
<keyword evidence="2" id="KW-0238">DNA-binding</keyword>
<keyword evidence="1" id="KW-0805">Transcription regulation</keyword>
<dbReference type="EMBL" id="QNSB01000008">
    <property type="protein sequence ID" value="RBP70555.1"/>
    <property type="molecule type" value="Genomic_DNA"/>
</dbReference>
<keyword evidence="3" id="KW-0804">Transcription</keyword>
<keyword evidence="6" id="KW-1185">Reference proteome</keyword>
<dbReference type="Gene3D" id="3.30.70.920">
    <property type="match status" value="1"/>
</dbReference>
<dbReference type="PANTHER" id="PTHR30154">
    <property type="entry name" value="LEUCINE-RESPONSIVE REGULATORY PROTEIN"/>
    <property type="match status" value="1"/>
</dbReference>
<organism evidence="5 6">
    <name type="scientific">Brevibacterium celere</name>
    <dbReference type="NCBI Taxonomy" id="225845"/>
    <lineage>
        <taxon>Bacteria</taxon>
        <taxon>Bacillati</taxon>
        <taxon>Actinomycetota</taxon>
        <taxon>Actinomycetes</taxon>
        <taxon>Micrococcales</taxon>
        <taxon>Brevibacteriaceae</taxon>
        <taxon>Brevibacterium</taxon>
    </lineage>
</organism>
<evidence type="ECO:0000256" key="2">
    <source>
        <dbReference type="ARBA" id="ARBA00023125"/>
    </source>
</evidence>
<dbReference type="SUPFAM" id="SSF46785">
    <property type="entry name" value="Winged helix' DNA-binding domain"/>
    <property type="match status" value="2"/>
</dbReference>
<dbReference type="InterPro" id="IPR019888">
    <property type="entry name" value="Tscrpt_reg_AsnC-like"/>
</dbReference>
<feature type="domain" description="HTH asnC-type" evidence="4">
    <location>
        <begin position="155"/>
        <end position="223"/>
    </location>
</feature>
<dbReference type="PROSITE" id="PS50956">
    <property type="entry name" value="HTH_ASNC_2"/>
    <property type="match status" value="1"/>
</dbReference>
<dbReference type="GO" id="GO:0043200">
    <property type="term" value="P:response to amino acid"/>
    <property type="evidence" value="ECO:0007669"/>
    <property type="project" value="TreeGrafter"/>
</dbReference>
<dbReference type="SMART" id="SM00344">
    <property type="entry name" value="HTH_ASNC"/>
    <property type="match status" value="2"/>
</dbReference>
<dbReference type="RefSeq" id="WP_245940696.1">
    <property type="nucleotide sequence ID" value="NZ_QNSB01000008.1"/>
</dbReference>
<evidence type="ECO:0000259" key="4">
    <source>
        <dbReference type="PROSITE" id="PS50956"/>
    </source>
</evidence>
<name>A0A366II75_9MICO</name>
<dbReference type="InterPro" id="IPR036388">
    <property type="entry name" value="WH-like_DNA-bd_sf"/>
</dbReference>
<dbReference type="Proteomes" id="UP000253509">
    <property type="component" value="Unassembled WGS sequence"/>
</dbReference>
<dbReference type="GO" id="GO:0005829">
    <property type="term" value="C:cytosol"/>
    <property type="evidence" value="ECO:0007669"/>
    <property type="project" value="TreeGrafter"/>
</dbReference>
<dbReference type="Gene3D" id="1.10.10.10">
    <property type="entry name" value="Winged helix-like DNA-binding domain superfamily/Winged helix DNA-binding domain"/>
    <property type="match status" value="2"/>
</dbReference>
<evidence type="ECO:0000313" key="6">
    <source>
        <dbReference type="Proteomes" id="UP000253509"/>
    </source>
</evidence>
<evidence type="ECO:0000256" key="3">
    <source>
        <dbReference type="ARBA" id="ARBA00023163"/>
    </source>
</evidence>
<evidence type="ECO:0000256" key="1">
    <source>
        <dbReference type="ARBA" id="ARBA00023015"/>
    </source>
</evidence>
<gene>
    <name evidence="5" type="ORF">DFO65_1087</name>
</gene>
<dbReference type="Pfam" id="PF13404">
    <property type="entry name" value="HTH_AsnC-type"/>
    <property type="match status" value="2"/>
</dbReference>
<dbReference type="AlphaFoldDB" id="A0A366II75"/>
<evidence type="ECO:0000313" key="5">
    <source>
        <dbReference type="EMBL" id="RBP70555.1"/>
    </source>
</evidence>
<proteinExistence type="predicted"/>
<dbReference type="GO" id="GO:0043565">
    <property type="term" value="F:sequence-specific DNA binding"/>
    <property type="evidence" value="ECO:0007669"/>
    <property type="project" value="InterPro"/>
</dbReference>
<dbReference type="PANTHER" id="PTHR30154:SF34">
    <property type="entry name" value="TRANSCRIPTIONAL REGULATOR AZLB"/>
    <property type="match status" value="1"/>
</dbReference>
<dbReference type="InterPro" id="IPR011008">
    <property type="entry name" value="Dimeric_a/b-barrel"/>
</dbReference>